<reference evidence="2 3" key="1">
    <citation type="submission" date="2021-08" db="EMBL/GenBank/DDBJ databases">
        <title>Devosia salina sp. nov., isolated from the South China Sea sediment.</title>
        <authorList>
            <person name="Zhou Z."/>
        </authorList>
    </citation>
    <scope>NUCLEOTIDE SEQUENCE [LARGE SCALE GENOMIC DNA]</scope>
    <source>
        <strain evidence="2 3">SCS-3</strain>
    </source>
</reference>
<proteinExistence type="predicted"/>
<feature type="domain" description="YdhG-like" evidence="1">
    <location>
        <begin position="28"/>
        <end position="120"/>
    </location>
</feature>
<keyword evidence="3" id="KW-1185">Reference proteome</keyword>
<protein>
    <submittedName>
        <fullName evidence="2">DUF1801 domain-containing protein</fullName>
    </submittedName>
</protein>
<dbReference type="EMBL" id="CP080590">
    <property type="protein sequence ID" value="QYO76505.1"/>
    <property type="molecule type" value="Genomic_DNA"/>
</dbReference>
<evidence type="ECO:0000313" key="3">
    <source>
        <dbReference type="Proteomes" id="UP000825799"/>
    </source>
</evidence>
<dbReference type="Proteomes" id="UP000825799">
    <property type="component" value="Chromosome"/>
</dbReference>
<organism evidence="2 3">
    <name type="scientific">Devosia salina</name>
    <dbReference type="NCBI Taxonomy" id="2860336"/>
    <lineage>
        <taxon>Bacteria</taxon>
        <taxon>Pseudomonadati</taxon>
        <taxon>Pseudomonadota</taxon>
        <taxon>Alphaproteobacteria</taxon>
        <taxon>Hyphomicrobiales</taxon>
        <taxon>Devosiaceae</taxon>
        <taxon>Devosia</taxon>
    </lineage>
</organism>
<gene>
    <name evidence="2" type="ORF">K1X15_18220</name>
</gene>
<dbReference type="InterPro" id="IPR014922">
    <property type="entry name" value="YdhG-like"/>
</dbReference>
<dbReference type="Pfam" id="PF08818">
    <property type="entry name" value="DUF1801"/>
    <property type="match status" value="1"/>
</dbReference>
<evidence type="ECO:0000259" key="1">
    <source>
        <dbReference type="Pfam" id="PF08818"/>
    </source>
</evidence>
<name>A0ABX8WJR5_9HYPH</name>
<dbReference type="SUPFAM" id="SSF159888">
    <property type="entry name" value="YdhG-like"/>
    <property type="match status" value="1"/>
</dbReference>
<accession>A0ABX8WJR5</accession>
<evidence type="ECO:0000313" key="2">
    <source>
        <dbReference type="EMBL" id="QYO76505.1"/>
    </source>
</evidence>
<dbReference type="RefSeq" id="WP_220304994.1">
    <property type="nucleotide sequence ID" value="NZ_CP080590.1"/>
</dbReference>
<sequence>MQGPERITMDGLDRLLAPLPEAIGELCRSVVSLLAATPGLDGSVKFGWRSVNFRHGRAGLVCAVFPYEDRVAVYFERGRMLEDPEGLLQGEHLKKGRFMRLYPGAPLPEAGIAMLVAEAIALGSGPGLRKSR</sequence>